<dbReference type="GO" id="GO:0016020">
    <property type="term" value="C:membrane"/>
    <property type="evidence" value="ECO:0007669"/>
    <property type="project" value="InterPro"/>
</dbReference>
<name>A0A8D4BIR7_PRIMW</name>
<accession>A0A8D4BIR7</accession>
<reference evidence="4 5" key="1">
    <citation type="journal article" date="2011" name="J. Bacteriol.">
        <title>Complete genome sequence of the industrial strain Bacillus megaterium WSH-002.</title>
        <authorList>
            <person name="Liu L."/>
            <person name="Li Y."/>
            <person name="Zhang J."/>
            <person name="Zou W."/>
            <person name="Zhou Z."/>
            <person name="Liu J."/>
            <person name="Li X."/>
            <person name="Wang L."/>
            <person name="Chen J."/>
        </authorList>
    </citation>
    <scope>NUCLEOTIDE SEQUENCE [LARGE SCALE GENOMIC DNA]</scope>
    <source>
        <strain evidence="4 5">WSH-002</strain>
    </source>
</reference>
<feature type="transmembrane region" description="Helical" evidence="2">
    <location>
        <begin position="260"/>
        <end position="280"/>
    </location>
</feature>
<feature type="transmembrane region" description="Helical" evidence="2">
    <location>
        <begin position="82"/>
        <end position="102"/>
    </location>
</feature>
<dbReference type="InterPro" id="IPR025517">
    <property type="entry name" value="DUF4405"/>
</dbReference>
<dbReference type="AlphaFoldDB" id="A0A8D4BIR7"/>
<protein>
    <recommendedName>
        <fullName evidence="3">Flavinylation-associated cytochrome domain-containing protein</fullName>
    </recommendedName>
</protein>
<dbReference type="InterPro" id="IPR016174">
    <property type="entry name" value="Di-haem_cyt_TM"/>
</dbReference>
<evidence type="ECO:0000313" key="5">
    <source>
        <dbReference type="Proteomes" id="UP000001283"/>
    </source>
</evidence>
<feature type="region of interest" description="Disordered" evidence="1">
    <location>
        <begin position="202"/>
        <end position="249"/>
    </location>
</feature>
<feature type="domain" description="Flavinylation-associated cytochrome" evidence="3">
    <location>
        <begin position="83"/>
        <end position="141"/>
    </location>
</feature>
<evidence type="ECO:0000256" key="2">
    <source>
        <dbReference type="SAM" id="Phobius"/>
    </source>
</evidence>
<evidence type="ECO:0000256" key="1">
    <source>
        <dbReference type="SAM" id="MobiDB-lite"/>
    </source>
</evidence>
<dbReference type="Pfam" id="PF14358">
    <property type="entry name" value="DUF4405"/>
    <property type="match status" value="1"/>
</dbReference>
<evidence type="ECO:0000313" key="4">
    <source>
        <dbReference type="EMBL" id="AEN88161.1"/>
    </source>
</evidence>
<keyword evidence="2" id="KW-0812">Transmembrane</keyword>
<dbReference type="EMBL" id="CP003017">
    <property type="protein sequence ID" value="AEN88161.1"/>
    <property type="molecule type" value="Genomic_DNA"/>
</dbReference>
<dbReference type="SUPFAM" id="SSF81342">
    <property type="entry name" value="Transmembrane di-heme cytochromes"/>
    <property type="match status" value="1"/>
</dbReference>
<sequence>MRRMNRVKKMMYVRFGLDLLMAVTFVLFFNKQVLGGLTFHEIAGLAIAVAFFTHVLLNWQWVKKVTVKLFDRKLPRRTKFGYFLNIMLLITMSFIMISGIFISRVVFPNINVGNEQWFKVSHISVSFLVLILVAAHIGLHWQWVINVCKNMTKFKKSKKSLGIAAKLTTAALLVIGIYEINETGFLGKLGGVARVLNVSSSDMPQKGGGKPDFDRHSFSENKSSATASAGHERPNFDHDGGGFERGMKGKEGGFESPNPFVVIGTYFAIMSVFIIVIYYIEKILTGVKRRKKITGPAAEI</sequence>
<organism evidence="4 5">
    <name type="scientific">Priestia megaterium (strain WSH-002)</name>
    <name type="common">Bacillus megaterium</name>
    <dbReference type="NCBI Taxonomy" id="1006007"/>
    <lineage>
        <taxon>Bacteria</taxon>
        <taxon>Bacillati</taxon>
        <taxon>Bacillota</taxon>
        <taxon>Bacilli</taxon>
        <taxon>Bacillales</taxon>
        <taxon>Bacillaceae</taxon>
        <taxon>Priestia</taxon>
    </lineage>
</organism>
<proteinExistence type="predicted"/>
<keyword evidence="2" id="KW-0472">Membrane</keyword>
<gene>
    <name evidence="4" type="ORF">BMWSH_1277</name>
</gene>
<evidence type="ECO:0000259" key="3">
    <source>
        <dbReference type="Pfam" id="PF14358"/>
    </source>
</evidence>
<dbReference type="GO" id="GO:0022904">
    <property type="term" value="P:respiratory electron transport chain"/>
    <property type="evidence" value="ECO:0007669"/>
    <property type="project" value="InterPro"/>
</dbReference>
<feature type="transmembrane region" description="Helical" evidence="2">
    <location>
        <begin position="161"/>
        <end position="180"/>
    </location>
</feature>
<keyword evidence="2" id="KW-1133">Transmembrane helix</keyword>
<feature type="transmembrane region" description="Helical" evidence="2">
    <location>
        <begin position="42"/>
        <end position="61"/>
    </location>
</feature>
<dbReference type="KEGG" id="bmh:BMWSH_1277"/>
<feature type="compositionally biased region" description="Basic and acidic residues" evidence="1">
    <location>
        <begin position="209"/>
        <end position="219"/>
    </location>
</feature>
<feature type="transmembrane region" description="Helical" evidence="2">
    <location>
        <begin position="122"/>
        <end position="141"/>
    </location>
</feature>
<dbReference type="Proteomes" id="UP000001283">
    <property type="component" value="Chromosome"/>
</dbReference>
<feature type="compositionally biased region" description="Basic and acidic residues" evidence="1">
    <location>
        <begin position="230"/>
        <end position="249"/>
    </location>
</feature>
<feature type="transmembrane region" description="Helical" evidence="2">
    <location>
        <begin position="12"/>
        <end position="30"/>
    </location>
</feature>